<evidence type="ECO:0000313" key="1">
    <source>
        <dbReference type="EMBL" id="MTJ44863.1"/>
    </source>
</evidence>
<proteinExistence type="predicted"/>
<dbReference type="EMBL" id="VILF01000004">
    <property type="protein sequence ID" value="MTJ44863.1"/>
    <property type="molecule type" value="Genomic_DNA"/>
</dbReference>
<dbReference type="Proteomes" id="UP001517388">
    <property type="component" value="Unassembled WGS sequence"/>
</dbReference>
<reference evidence="2" key="1">
    <citation type="journal article" date="2020" name="Toxins">
        <title>Phylogenomic Analysis of Secondary Metabolism in the Toxic Cyanobacterial Genera Anabaena, Dolichospermum and Aphanizomenon.</title>
        <authorList>
            <person name="Oesterholm J."/>
            <person name="Popin R.V."/>
            <person name="Fewer D.P."/>
            <person name="Sivonen K."/>
        </authorList>
    </citation>
    <scope>NUCLEOTIDE SEQUENCE [LARGE SCALE GENOMIC DNA]</scope>
    <source>
        <strain evidence="2">UHCC 0037</strain>
    </source>
</reference>
<organism evidence="1 2">
    <name type="scientific">Dolichospermum flos-aquae UHCC 0037</name>
    <dbReference type="NCBI Taxonomy" id="2590026"/>
    <lineage>
        <taxon>Bacteria</taxon>
        <taxon>Bacillati</taxon>
        <taxon>Cyanobacteriota</taxon>
        <taxon>Cyanophyceae</taxon>
        <taxon>Nostocales</taxon>
        <taxon>Aphanizomenonaceae</taxon>
        <taxon>Dolichospermum</taxon>
    </lineage>
</organism>
<sequence length="357" mass="41230">MKELKVRKNGNRCLLRWTYQEKDYSLTWGKWTDKVERARLEYCGKLIYQDCLLNQFDTSLNRYNLWLQGITYSGNGGSKPAESNFPPLISLLEERQEETYNNADAALIKLIKAYGKEIKTTADAKAFMKWLDVRGLKPSSKKRYLAILQATRRDIFGELEVKVPQTPMAKPFTKAEVTRILAYLQDSKHYFIYHDFILLLFNTGLRTSEAIGLQWKNIDLTKRELHIYESLGRSKGSSNRRERKTTKTGKYRVVPINNNVYQMLIKRPKGGKDELVFTSLKGLAIDDHTLSQRCWRNTLKALNIEHRALYTTRHTFVSHCVDSGLTVAEVSSITGHNPKVLLDHYLGSVKKPHLPEL</sequence>
<keyword evidence="2" id="KW-1185">Reference proteome</keyword>
<name>A0ACC7S8L9_DOLFA</name>
<accession>A0ACC7S8L9</accession>
<comment type="caution">
    <text evidence="1">The sequence shown here is derived from an EMBL/GenBank/DDBJ whole genome shotgun (WGS) entry which is preliminary data.</text>
</comment>
<evidence type="ECO:0000313" key="2">
    <source>
        <dbReference type="Proteomes" id="UP001517388"/>
    </source>
</evidence>
<gene>
    <name evidence="1" type="ORF">FJR39_17500</name>
</gene>
<protein>
    <submittedName>
        <fullName evidence="1">Site-specific integrase</fullName>
    </submittedName>
</protein>